<evidence type="ECO:0000313" key="2">
    <source>
        <dbReference type="EMBL" id="KFA94340.1"/>
    </source>
</evidence>
<dbReference type="EMBL" id="JPMI01000017">
    <property type="protein sequence ID" value="KFA94340.1"/>
    <property type="molecule type" value="Genomic_DNA"/>
</dbReference>
<dbReference type="Proteomes" id="UP000028547">
    <property type="component" value="Unassembled WGS sequence"/>
</dbReference>
<organism evidence="2 3">
    <name type="scientific">Archangium violaceum Cb vi76</name>
    <dbReference type="NCBI Taxonomy" id="1406225"/>
    <lineage>
        <taxon>Bacteria</taxon>
        <taxon>Pseudomonadati</taxon>
        <taxon>Myxococcota</taxon>
        <taxon>Myxococcia</taxon>
        <taxon>Myxococcales</taxon>
        <taxon>Cystobacterineae</taxon>
        <taxon>Archangiaceae</taxon>
        <taxon>Archangium</taxon>
    </lineage>
</organism>
<accession>A0A084T0V5</accession>
<gene>
    <name evidence="2" type="ORF">Q664_03340</name>
</gene>
<name>A0A084T0V5_9BACT</name>
<protein>
    <recommendedName>
        <fullName evidence="1">DUF4340 domain-containing protein</fullName>
    </recommendedName>
</protein>
<sequence length="499" mass="54533">MNAQQKNLVTLLAAALVAGGLGLYAYFGVMRPEQQEAQRKESEEKVFALQTPGETGTDGGAAPEPVFTWLSVEVALGKTVMELKDGTWRITSPISARADKNEVSTLLSQLSAAKFKATLEQNPTDADLERYGLKQPRGTMTARAYVPDAQGGGADDPSRQRSTTVYLGVENNFDGSVYVRREGDPRVYSAQGGLRFVLLKHTNEWRDRMVFPVEEASLLRIEAKARENAFTLERTTTEKPWKLVQPVEMRAAADQVKKVVSTLEGYRALSFPEPKQEEKVRQALEKPMVQATFVRKFGEPVRVRITELELDGIKQVFALSEWDSESVLSQVDSLALSVLDLEPKDFKDRKALAFTIGDVARIVIHPATPTGDTISVVQAPDTGKWEVASPLVGNAKQFKVASLLGSLEKLEAAALGESNPKNWGKYGIGTTGRGVTLQDAQGQELARLRLGTEVKGNPRRLWARGSSEEVLEVDKSAIDALPLALTELMDRAPAAAGTP</sequence>
<dbReference type="AlphaFoldDB" id="A0A084T0V5"/>
<dbReference type="RefSeq" id="WP_043389775.1">
    <property type="nucleotide sequence ID" value="NZ_JPMI01000017.1"/>
</dbReference>
<comment type="caution">
    <text evidence="2">The sequence shown here is derived from an EMBL/GenBank/DDBJ whole genome shotgun (WGS) entry which is preliminary data.</text>
</comment>
<reference evidence="2 3" key="1">
    <citation type="submission" date="2014-07" db="EMBL/GenBank/DDBJ databases">
        <title>Draft Genome Sequence of Gephyronic Acid Producer, Cystobacter violaceus Strain Cb vi76.</title>
        <authorList>
            <person name="Stevens D.C."/>
            <person name="Young J."/>
            <person name="Carmichael R."/>
            <person name="Tan J."/>
            <person name="Taylor R.E."/>
        </authorList>
    </citation>
    <scope>NUCLEOTIDE SEQUENCE [LARGE SCALE GENOMIC DNA]</scope>
    <source>
        <strain evidence="2 3">Cb vi76</strain>
    </source>
</reference>
<evidence type="ECO:0000259" key="1">
    <source>
        <dbReference type="Pfam" id="PF14238"/>
    </source>
</evidence>
<feature type="domain" description="DUF4340" evidence="1">
    <location>
        <begin position="385"/>
        <end position="493"/>
    </location>
</feature>
<feature type="domain" description="DUF4340" evidence="1">
    <location>
        <begin position="88"/>
        <end position="286"/>
    </location>
</feature>
<evidence type="ECO:0000313" key="3">
    <source>
        <dbReference type="Proteomes" id="UP000028547"/>
    </source>
</evidence>
<proteinExistence type="predicted"/>
<dbReference type="InterPro" id="IPR025641">
    <property type="entry name" value="DUF4340"/>
</dbReference>
<dbReference type="Pfam" id="PF14238">
    <property type="entry name" value="DUF4340"/>
    <property type="match status" value="2"/>
</dbReference>